<feature type="transmembrane region" description="Helical" evidence="6">
    <location>
        <begin position="287"/>
        <end position="308"/>
    </location>
</feature>
<evidence type="ECO:0000256" key="4">
    <source>
        <dbReference type="ARBA" id="ARBA00023136"/>
    </source>
</evidence>
<name>A0A6P7TWA7_9MOLL</name>
<evidence type="ECO:0000256" key="3">
    <source>
        <dbReference type="ARBA" id="ARBA00022989"/>
    </source>
</evidence>
<feature type="transmembrane region" description="Helical" evidence="6">
    <location>
        <begin position="42"/>
        <end position="63"/>
    </location>
</feature>
<dbReference type="InterPro" id="IPR013057">
    <property type="entry name" value="AA_transpt_TM"/>
</dbReference>
<keyword evidence="4 6" id="KW-0472">Membrane</keyword>
<proteinExistence type="predicted"/>
<feature type="domain" description="Amino acid transporter transmembrane" evidence="7">
    <location>
        <begin position="13"/>
        <end position="79"/>
    </location>
</feature>
<feature type="transmembrane region" description="Helical" evidence="6">
    <location>
        <begin position="328"/>
        <end position="349"/>
    </location>
</feature>
<feature type="transmembrane region" description="Helical" evidence="6">
    <location>
        <begin position="12"/>
        <end position="36"/>
    </location>
</feature>
<dbReference type="AlphaFoldDB" id="A0A6P7TWA7"/>
<evidence type="ECO:0000256" key="6">
    <source>
        <dbReference type="SAM" id="Phobius"/>
    </source>
</evidence>
<dbReference type="Pfam" id="PF01490">
    <property type="entry name" value="Aa_trans"/>
    <property type="match status" value="2"/>
</dbReference>
<feature type="compositionally biased region" description="Low complexity" evidence="5">
    <location>
        <begin position="146"/>
        <end position="169"/>
    </location>
</feature>
<protein>
    <submittedName>
        <fullName evidence="9">Amino acid transporter ANT1-like isoform X1</fullName>
    </submittedName>
</protein>
<feature type="region of interest" description="Disordered" evidence="5">
    <location>
        <begin position="141"/>
        <end position="230"/>
    </location>
</feature>
<feature type="transmembrane region" description="Helical" evidence="6">
    <location>
        <begin position="541"/>
        <end position="565"/>
    </location>
</feature>
<evidence type="ECO:0000313" key="9">
    <source>
        <dbReference type="RefSeq" id="XP_029653081.1"/>
    </source>
</evidence>
<feature type="transmembrane region" description="Helical" evidence="6">
    <location>
        <begin position="397"/>
        <end position="417"/>
    </location>
</feature>
<dbReference type="KEGG" id="osn:115226205"/>
<keyword evidence="2 6" id="KW-0812">Transmembrane</keyword>
<feature type="transmembrane region" description="Helical" evidence="6">
    <location>
        <begin position="475"/>
        <end position="498"/>
    </location>
</feature>
<reference evidence="9" key="1">
    <citation type="submission" date="2025-08" db="UniProtKB">
        <authorList>
            <consortium name="RefSeq"/>
        </authorList>
    </citation>
    <scope>IDENTIFICATION</scope>
</reference>
<keyword evidence="8" id="KW-1185">Reference proteome</keyword>
<dbReference type="PANTHER" id="PTHR22950">
    <property type="entry name" value="AMINO ACID TRANSPORTER"/>
    <property type="match status" value="1"/>
</dbReference>
<gene>
    <name evidence="9" type="primary">LOC115226205</name>
</gene>
<feature type="transmembrane region" description="Helical" evidence="6">
    <location>
        <begin position="429"/>
        <end position="455"/>
    </location>
</feature>
<keyword evidence="3 6" id="KW-1133">Transmembrane helix</keyword>
<evidence type="ECO:0000313" key="8">
    <source>
        <dbReference type="Proteomes" id="UP000515154"/>
    </source>
</evidence>
<dbReference type="GO" id="GO:0005774">
    <property type="term" value="C:vacuolar membrane"/>
    <property type="evidence" value="ECO:0007669"/>
    <property type="project" value="TreeGrafter"/>
</dbReference>
<feature type="compositionally biased region" description="Acidic residues" evidence="5">
    <location>
        <begin position="210"/>
        <end position="229"/>
    </location>
</feature>
<feature type="domain" description="Amino acid transporter transmembrane" evidence="7">
    <location>
        <begin position="269"/>
        <end position="596"/>
    </location>
</feature>
<feature type="compositionally biased region" description="Low complexity" evidence="5">
    <location>
        <begin position="178"/>
        <end position="197"/>
    </location>
</feature>
<evidence type="ECO:0000256" key="5">
    <source>
        <dbReference type="SAM" id="MobiDB-lite"/>
    </source>
</evidence>
<feature type="transmembrane region" description="Helical" evidence="6">
    <location>
        <begin position="356"/>
        <end position="377"/>
    </location>
</feature>
<dbReference type="PANTHER" id="PTHR22950:SF677">
    <property type="entry name" value="AMINO ACID TRANSPORTER TRANSMEMBRANE DOMAIN-CONTAINING PROTEIN"/>
    <property type="match status" value="1"/>
</dbReference>
<dbReference type="Proteomes" id="UP000515154">
    <property type="component" value="Linkage group LG29"/>
</dbReference>
<evidence type="ECO:0000259" key="7">
    <source>
        <dbReference type="Pfam" id="PF01490"/>
    </source>
</evidence>
<accession>A0A6P7TWA7</accession>
<dbReference type="GO" id="GO:0015179">
    <property type="term" value="F:L-amino acid transmembrane transporter activity"/>
    <property type="evidence" value="ECO:0007669"/>
    <property type="project" value="TreeGrafter"/>
</dbReference>
<feature type="transmembrane region" description="Helical" evidence="6">
    <location>
        <begin position="519"/>
        <end position="535"/>
    </location>
</feature>
<dbReference type="RefSeq" id="XP_029653081.1">
    <property type="nucleotide sequence ID" value="XM_029797221.2"/>
</dbReference>
<feature type="transmembrane region" description="Helical" evidence="6">
    <location>
        <begin position="572"/>
        <end position="594"/>
    </location>
</feature>
<comment type="subcellular location">
    <subcellularLocation>
        <location evidence="1">Membrane</location>
        <topology evidence="1">Multi-pass membrane protein</topology>
    </subcellularLocation>
</comment>
<evidence type="ECO:0000256" key="2">
    <source>
        <dbReference type="ARBA" id="ARBA00022692"/>
    </source>
</evidence>
<evidence type="ECO:0000256" key="1">
    <source>
        <dbReference type="ARBA" id="ARBA00004141"/>
    </source>
</evidence>
<organism evidence="8 9">
    <name type="scientific">Octopus sinensis</name>
    <name type="common">East Asian common octopus</name>
    <dbReference type="NCBI Taxonomy" id="2607531"/>
    <lineage>
        <taxon>Eukaryota</taxon>
        <taxon>Metazoa</taxon>
        <taxon>Spiralia</taxon>
        <taxon>Lophotrochozoa</taxon>
        <taxon>Mollusca</taxon>
        <taxon>Cephalopoda</taxon>
        <taxon>Coleoidea</taxon>
        <taxon>Octopodiformes</taxon>
        <taxon>Octopoda</taxon>
        <taxon>Incirrata</taxon>
        <taxon>Octopodidae</taxon>
        <taxon>Octopus</taxon>
    </lineage>
</organism>
<sequence>MTFLEKGSKEKGLFSVIANIFVSFIGGGVLGLPYAFKEAGVIEGSVIMSVVGIISIYAMLLIIKCKYRLLEQRSQFVKAYKLKGATRAWSQSQSRLRKMAINAEDTENLLKYHAKPHSDEESDPITEKVKKPLHPLLVENYRVQRPSATTDVATSAATTTTATRTTTTTTPPPPPTTTFPTTSTTSVTAAAAATATSLSRRDGRNSLFTFDDDDDDDDDDSDDDNDDWNEEKMMLRRMKMMKMMEDEEEDEPGEESPVPQGVKKDAKMQDLTYGDLGYFAMGWFGRLVVDIVLLVSQIGFCCAYLIFICENLSDNIKGLSMSSFQLEIRSAFRVGCLAILLFFLCPLAFVRHLNTLSISSFLAQCSSLLAFAVVFWFDFQHIHHVVIHPKKISLAGFPFFLAISIYCYEGAGMVLSLESSVIKEKRSRFSFVFISTMILVTFLYIAFGVCGYLSFGKATNPIITLNLPKGKSLDFAMIVKSFLCLSMFFTYPVMMFPASKLLENHLINEPEKYLWKGNILRMLLVLLTGLVVITIPDFANLMALIGATCCTLLAFILPGLFHFIIFKESTTLLLQVVDVTLILIGMIGAFIGTYDAVNRLSASNSLGSSHLLNITAHHVAHGAVPK</sequence>